<dbReference type="InterPro" id="IPR011021">
    <property type="entry name" value="Arrestin-like_N"/>
</dbReference>
<feature type="domain" description="Arrestin-like N-terminal" evidence="3">
    <location>
        <begin position="75"/>
        <end position="229"/>
    </location>
</feature>
<comment type="caution">
    <text evidence="4">The sequence shown here is derived from an EMBL/GenBank/DDBJ whole genome shotgun (WGS) entry which is preliminary data.</text>
</comment>
<dbReference type="EMBL" id="BGZK01006001">
    <property type="protein sequence ID" value="GBP16286.1"/>
    <property type="molecule type" value="Genomic_DNA"/>
</dbReference>
<name>A0A4C1TQU2_EUMVA</name>
<keyword evidence="5" id="KW-1185">Reference proteome</keyword>
<dbReference type="GO" id="GO:0007608">
    <property type="term" value="P:sensory perception of smell"/>
    <property type="evidence" value="ECO:0007669"/>
    <property type="project" value="UniProtKB-ARBA"/>
</dbReference>
<dbReference type="Proteomes" id="UP000299102">
    <property type="component" value="Unassembled WGS sequence"/>
</dbReference>
<dbReference type="PANTHER" id="PTHR11792">
    <property type="entry name" value="ARRESTIN"/>
    <property type="match status" value="1"/>
</dbReference>
<dbReference type="SUPFAM" id="SSF81296">
    <property type="entry name" value="E set domains"/>
    <property type="match status" value="2"/>
</dbReference>
<sequence length="334" mass="38046">MQAQGWLVRNFQSICGGTRIEGCIKPDHIAMNHRQKQYRRHCCHMDASYIKRPSDHSGRATSERSFKKATPNGKVTFYLGRRDFIDHLDYCDPVDGVIVVDPDYLKNRKVFGQLATTYRYGREEDEVMGVKFSKELILSREQIVPMGNSNMEMTPTQEKLVRKLGPNAHPFTFHFPPNSPSSVTLQQDGDDLGKPLGVEYTIRAYVADSEDDRQHKRSMVSLVIKKLQYAPPTRGQRHLFDGKSTGDACGIVISYSVRIKLNCGTLGGEIQTDVPFKLLQPAPGTVEKKRSNAMKKMKSIEQHRNTKGYYQDDDDNIVFEDFAKMRNNNADMMD</sequence>
<accession>A0A4C1TQU2</accession>
<evidence type="ECO:0000313" key="4">
    <source>
        <dbReference type="EMBL" id="GBP16286.1"/>
    </source>
</evidence>
<dbReference type="PROSITE" id="PS00295">
    <property type="entry name" value="ARRESTINS"/>
    <property type="match status" value="1"/>
</dbReference>
<reference evidence="4 5" key="1">
    <citation type="journal article" date="2019" name="Commun. Biol.">
        <title>The bagworm genome reveals a unique fibroin gene that provides high tensile strength.</title>
        <authorList>
            <person name="Kono N."/>
            <person name="Nakamura H."/>
            <person name="Ohtoshi R."/>
            <person name="Tomita M."/>
            <person name="Numata K."/>
            <person name="Arakawa K."/>
        </authorList>
    </citation>
    <scope>NUCLEOTIDE SEQUENCE [LARGE SCALE GENOMIC DNA]</scope>
</reference>
<dbReference type="InterPro" id="IPR000698">
    <property type="entry name" value="Arrestin"/>
</dbReference>
<evidence type="ECO:0000313" key="5">
    <source>
        <dbReference type="Proteomes" id="UP000299102"/>
    </source>
</evidence>
<dbReference type="AlphaFoldDB" id="A0A4C1TQU2"/>
<dbReference type="FunFam" id="2.60.40.840:FF:000002">
    <property type="entry name" value="Arrestin 3"/>
    <property type="match status" value="1"/>
</dbReference>
<dbReference type="STRING" id="151549.A0A4C1TQU2"/>
<dbReference type="InterPro" id="IPR014753">
    <property type="entry name" value="Arrestin_N"/>
</dbReference>
<comment type="similarity">
    <text evidence="1">Belongs to the arrestin family.</text>
</comment>
<dbReference type="OrthoDB" id="298939at2759"/>
<dbReference type="GO" id="GO:0045494">
    <property type="term" value="P:photoreceptor cell maintenance"/>
    <property type="evidence" value="ECO:0007669"/>
    <property type="project" value="UniProtKB-ARBA"/>
</dbReference>
<proteinExistence type="inferred from homology"/>
<dbReference type="GO" id="GO:0016060">
    <property type="term" value="P:negative regulation of phospholipase C-activating phototransduction signaling pathway"/>
    <property type="evidence" value="ECO:0007669"/>
    <property type="project" value="UniProtKB-ARBA"/>
</dbReference>
<keyword evidence="2" id="KW-0716">Sensory transduction</keyword>
<dbReference type="GO" id="GO:0002031">
    <property type="term" value="P:G protein-coupled receptor internalization"/>
    <property type="evidence" value="ECO:0007669"/>
    <property type="project" value="TreeGrafter"/>
</dbReference>
<dbReference type="InterPro" id="IPR017864">
    <property type="entry name" value="Arrestin_CS"/>
</dbReference>
<protein>
    <submittedName>
        <fullName evidence="4">Phosrestin-1</fullName>
    </submittedName>
</protein>
<dbReference type="PANTHER" id="PTHR11792:SF23">
    <property type="entry name" value="PHOSRESTIN-1"/>
    <property type="match status" value="1"/>
</dbReference>
<dbReference type="GO" id="GO:0001664">
    <property type="term" value="F:G protein-coupled receptor binding"/>
    <property type="evidence" value="ECO:0007669"/>
    <property type="project" value="TreeGrafter"/>
</dbReference>
<dbReference type="Pfam" id="PF00339">
    <property type="entry name" value="Arrestin_N"/>
    <property type="match status" value="1"/>
</dbReference>
<dbReference type="GO" id="GO:0016028">
    <property type="term" value="C:rhabdomere"/>
    <property type="evidence" value="ECO:0007669"/>
    <property type="project" value="UniProtKB-ARBA"/>
</dbReference>
<dbReference type="GO" id="GO:0005737">
    <property type="term" value="C:cytoplasm"/>
    <property type="evidence" value="ECO:0007669"/>
    <property type="project" value="TreeGrafter"/>
</dbReference>
<evidence type="ECO:0000256" key="2">
    <source>
        <dbReference type="ARBA" id="ARBA00022606"/>
    </source>
</evidence>
<dbReference type="PRINTS" id="PR00309">
    <property type="entry name" value="ARRESTIN"/>
</dbReference>
<gene>
    <name evidence="4" type="primary">ARR2</name>
    <name evidence="4" type="ORF">EVAR_69590_1</name>
</gene>
<dbReference type="InterPro" id="IPR014756">
    <property type="entry name" value="Ig_E-set"/>
</dbReference>
<organism evidence="4 5">
    <name type="scientific">Eumeta variegata</name>
    <name type="common">Bagworm moth</name>
    <name type="synonym">Eumeta japonica</name>
    <dbReference type="NCBI Taxonomy" id="151549"/>
    <lineage>
        <taxon>Eukaryota</taxon>
        <taxon>Metazoa</taxon>
        <taxon>Ecdysozoa</taxon>
        <taxon>Arthropoda</taxon>
        <taxon>Hexapoda</taxon>
        <taxon>Insecta</taxon>
        <taxon>Pterygota</taxon>
        <taxon>Neoptera</taxon>
        <taxon>Endopterygota</taxon>
        <taxon>Lepidoptera</taxon>
        <taxon>Glossata</taxon>
        <taxon>Ditrysia</taxon>
        <taxon>Tineoidea</taxon>
        <taxon>Psychidae</taxon>
        <taxon>Oiketicinae</taxon>
        <taxon>Eumeta</taxon>
    </lineage>
</organism>
<evidence type="ECO:0000256" key="1">
    <source>
        <dbReference type="ARBA" id="ARBA00005298"/>
    </source>
</evidence>
<dbReference type="Gene3D" id="2.60.40.840">
    <property type="match status" value="1"/>
</dbReference>
<dbReference type="GO" id="GO:0007165">
    <property type="term" value="P:signal transduction"/>
    <property type="evidence" value="ECO:0007669"/>
    <property type="project" value="InterPro"/>
</dbReference>
<evidence type="ECO:0000259" key="3">
    <source>
        <dbReference type="Pfam" id="PF00339"/>
    </source>
</evidence>